<organism evidence="5 7">
    <name type="scientific">Legionella cherrii</name>
    <dbReference type="NCBI Taxonomy" id="28084"/>
    <lineage>
        <taxon>Bacteria</taxon>
        <taxon>Pseudomonadati</taxon>
        <taxon>Pseudomonadota</taxon>
        <taxon>Gammaproteobacteria</taxon>
        <taxon>Legionellales</taxon>
        <taxon>Legionellaceae</taxon>
        <taxon>Legionella</taxon>
    </lineage>
</organism>
<feature type="domain" description="PAS" evidence="2">
    <location>
        <begin position="283"/>
        <end position="353"/>
    </location>
</feature>
<dbReference type="PROSITE" id="PS50113">
    <property type="entry name" value="PAC"/>
    <property type="match status" value="2"/>
</dbReference>
<evidence type="ECO:0000313" key="5">
    <source>
        <dbReference type="EMBL" id="KTC81176.1"/>
    </source>
</evidence>
<dbReference type="PROSITE" id="PS50887">
    <property type="entry name" value="GGDEF"/>
    <property type="match status" value="1"/>
</dbReference>
<sequence length="572" mass="65766">MCAKRNETSEGSLQSAENAPDRVYLQTEQHLRNIIENAPTGIVTMSINGDLLQVNPGYCEITGYFKEELEGMNYRALSLDDDLAVDNYNVQQLIEGKINSYRLEKRYLRKDGKIIWVQVTRSLIRDDSTDNPLYFIAQIEDITLRKEAENTRKNNEAYLRNIVDHAPSGIVTISLDGQLLDINPAFCRITGYDKDELERMNYKKLTYAEDFSIAALKVQELLDGKIDSYQLEKRYVRKDETIIWVLATRSLVRDIDTEDPLYFIVQVVDITERKEAELMLRESEARFRSIMDNAPIGMAIQSLDGQFLQVNRALCEITGYKKEALEQLSLHDIVYPDDLANESNQIQRVIEGKDRYYQIEKRIRKNGTFAWVAITRSILRNTHTGAPLYFIVQVEDINEQILNREKIRYLAYHDILTGLPNRQLLYEELIKTLALAKRHERIFAIMFIDLDKFKNVNDTFGHDVGDNLLKEVTSRLNKSFRASDLLARTGGDEFIVVLTEIKAPQDAAIVADKTLKIIRKPIIICEQSMQIGASIGIVTYPEHGHDITELMKKADSAMYTAKYAGGNQYHFY</sequence>
<evidence type="ECO:0000259" key="2">
    <source>
        <dbReference type="PROSITE" id="PS50112"/>
    </source>
</evidence>
<dbReference type="Pfam" id="PF00990">
    <property type="entry name" value="GGDEF"/>
    <property type="match status" value="1"/>
</dbReference>
<dbReference type="InterPro" id="IPR043128">
    <property type="entry name" value="Rev_trsase/Diguanyl_cyclase"/>
</dbReference>
<dbReference type="EMBL" id="LNXW01000013">
    <property type="protein sequence ID" value="KTC81176.1"/>
    <property type="molecule type" value="Genomic_DNA"/>
</dbReference>
<dbReference type="InterPro" id="IPR029787">
    <property type="entry name" value="Nucleotide_cyclase"/>
</dbReference>
<dbReference type="SMART" id="SM00267">
    <property type="entry name" value="GGDEF"/>
    <property type="match status" value="1"/>
</dbReference>
<comment type="cofactor">
    <cofactor evidence="1">
        <name>Mg(2+)</name>
        <dbReference type="ChEBI" id="CHEBI:18420"/>
    </cofactor>
</comment>
<dbReference type="Gene3D" id="3.30.70.270">
    <property type="match status" value="1"/>
</dbReference>
<evidence type="ECO:0000256" key="1">
    <source>
        <dbReference type="ARBA" id="ARBA00001946"/>
    </source>
</evidence>
<dbReference type="Proteomes" id="UP000277577">
    <property type="component" value="Chromosome"/>
</dbReference>
<dbReference type="PROSITE" id="PS50112">
    <property type="entry name" value="PAS"/>
    <property type="match status" value="3"/>
</dbReference>
<evidence type="ECO:0000259" key="4">
    <source>
        <dbReference type="PROSITE" id="PS50887"/>
    </source>
</evidence>
<keyword evidence="8" id="KW-1185">Reference proteome</keyword>
<dbReference type="SUPFAM" id="SSF55785">
    <property type="entry name" value="PYP-like sensor domain (PAS domain)"/>
    <property type="match status" value="3"/>
</dbReference>
<dbReference type="STRING" id="28084.Lche_3196"/>
<dbReference type="PATRIC" id="fig|28084.5.peg.3470"/>
<protein>
    <submittedName>
        <fullName evidence="5 6">Regulatory protein</fullName>
        <ecNumber evidence="6">3.1.4.52</ecNumber>
    </submittedName>
</protein>
<dbReference type="Proteomes" id="UP000054921">
    <property type="component" value="Unassembled WGS sequence"/>
</dbReference>
<dbReference type="CDD" id="cd01949">
    <property type="entry name" value="GGDEF"/>
    <property type="match status" value="1"/>
</dbReference>
<dbReference type="PANTHER" id="PTHR44757">
    <property type="entry name" value="DIGUANYLATE CYCLASE DGCP"/>
    <property type="match status" value="1"/>
</dbReference>
<dbReference type="InterPro" id="IPR052155">
    <property type="entry name" value="Biofilm_reg_signaling"/>
</dbReference>
<dbReference type="NCBIfam" id="TIGR00254">
    <property type="entry name" value="GGDEF"/>
    <property type="match status" value="1"/>
</dbReference>
<feature type="domain" description="GGDEF" evidence="4">
    <location>
        <begin position="441"/>
        <end position="572"/>
    </location>
</feature>
<dbReference type="GO" id="GO:0006355">
    <property type="term" value="P:regulation of DNA-templated transcription"/>
    <property type="evidence" value="ECO:0007669"/>
    <property type="project" value="InterPro"/>
</dbReference>
<dbReference type="InterPro" id="IPR000014">
    <property type="entry name" value="PAS"/>
</dbReference>
<dbReference type="NCBIfam" id="TIGR00229">
    <property type="entry name" value="sensory_box"/>
    <property type="match status" value="3"/>
</dbReference>
<dbReference type="Pfam" id="PF13426">
    <property type="entry name" value="PAS_9"/>
    <property type="match status" value="3"/>
</dbReference>
<evidence type="ECO:0000259" key="3">
    <source>
        <dbReference type="PROSITE" id="PS50113"/>
    </source>
</evidence>
<evidence type="ECO:0000313" key="7">
    <source>
        <dbReference type="Proteomes" id="UP000054921"/>
    </source>
</evidence>
<evidence type="ECO:0000313" key="6">
    <source>
        <dbReference type="EMBL" id="VEB33471.1"/>
    </source>
</evidence>
<gene>
    <name evidence="6" type="primary">gmr_1</name>
    <name evidence="5" type="ORF">Lche_3196</name>
    <name evidence="6" type="ORF">NCTC11976_00363</name>
</gene>
<feature type="domain" description="PAC" evidence="3">
    <location>
        <begin position="229"/>
        <end position="282"/>
    </location>
</feature>
<feature type="domain" description="PAC" evidence="3">
    <location>
        <begin position="101"/>
        <end position="154"/>
    </location>
</feature>
<accession>A0A0W0SCJ0</accession>
<dbReference type="OrthoDB" id="9803824at2"/>
<dbReference type="CDD" id="cd00130">
    <property type="entry name" value="PAS"/>
    <property type="match status" value="3"/>
</dbReference>
<dbReference type="InterPro" id="IPR000700">
    <property type="entry name" value="PAS-assoc_C"/>
</dbReference>
<evidence type="ECO:0000313" key="8">
    <source>
        <dbReference type="Proteomes" id="UP000277577"/>
    </source>
</evidence>
<dbReference type="InterPro" id="IPR001610">
    <property type="entry name" value="PAC"/>
</dbReference>
<dbReference type="EMBL" id="LR134173">
    <property type="protein sequence ID" value="VEB33471.1"/>
    <property type="molecule type" value="Genomic_DNA"/>
</dbReference>
<dbReference type="SMART" id="SM00091">
    <property type="entry name" value="PAS"/>
    <property type="match status" value="3"/>
</dbReference>
<feature type="domain" description="PAS" evidence="2">
    <location>
        <begin position="27"/>
        <end position="97"/>
    </location>
</feature>
<keyword evidence="6" id="KW-0378">Hydrolase</keyword>
<proteinExistence type="predicted"/>
<dbReference type="FunFam" id="3.30.70.270:FF:000001">
    <property type="entry name" value="Diguanylate cyclase domain protein"/>
    <property type="match status" value="1"/>
</dbReference>
<dbReference type="InterPro" id="IPR000160">
    <property type="entry name" value="GGDEF_dom"/>
</dbReference>
<name>A0A0W0SCJ0_9GAMM</name>
<dbReference type="InterPro" id="IPR035965">
    <property type="entry name" value="PAS-like_dom_sf"/>
</dbReference>
<dbReference type="RefSeq" id="WP_051544487.1">
    <property type="nucleotide sequence ID" value="NZ_CAAAIT010000007.1"/>
</dbReference>
<reference evidence="5 7" key="1">
    <citation type="submission" date="2015-11" db="EMBL/GenBank/DDBJ databases">
        <title>Genomic analysis of 38 Legionella species identifies large and diverse effector repertoires.</title>
        <authorList>
            <person name="Burstein D."/>
            <person name="Amaro F."/>
            <person name="Zusman T."/>
            <person name="Lifshitz Z."/>
            <person name="Cohen O."/>
            <person name="Gilbert J.A."/>
            <person name="Pupko T."/>
            <person name="Shuman H.A."/>
            <person name="Segal G."/>
        </authorList>
    </citation>
    <scope>NUCLEOTIDE SEQUENCE [LARGE SCALE GENOMIC DNA]</scope>
    <source>
        <strain evidence="5 7">ORW</strain>
    </source>
</reference>
<dbReference type="SMART" id="SM00086">
    <property type="entry name" value="PAC"/>
    <property type="match status" value="3"/>
</dbReference>
<reference evidence="6 8" key="2">
    <citation type="submission" date="2018-12" db="EMBL/GenBank/DDBJ databases">
        <authorList>
            <consortium name="Pathogen Informatics"/>
        </authorList>
    </citation>
    <scope>NUCLEOTIDE SEQUENCE [LARGE SCALE GENOMIC DNA]</scope>
    <source>
        <strain evidence="6 8">NCTC11976</strain>
    </source>
</reference>
<dbReference type="AlphaFoldDB" id="A0A0W0SCJ0"/>
<feature type="domain" description="PAS" evidence="2">
    <location>
        <begin position="155"/>
        <end position="225"/>
    </location>
</feature>
<dbReference type="PANTHER" id="PTHR44757:SF2">
    <property type="entry name" value="BIOFILM ARCHITECTURE MAINTENANCE PROTEIN MBAA"/>
    <property type="match status" value="1"/>
</dbReference>
<dbReference type="Gene3D" id="3.30.450.20">
    <property type="entry name" value="PAS domain"/>
    <property type="match status" value="3"/>
</dbReference>
<dbReference type="SUPFAM" id="SSF55073">
    <property type="entry name" value="Nucleotide cyclase"/>
    <property type="match status" value="1"/>
</dbReference>
<dbReference type="EC" id="3.1.4.52" evidence="6"/>
<dbReference type="GO" id="GO:0071111">
    <property type="term" value="F:cyclic-guanylate-specific phosphodiesterase activity"/>
    <property type="evidence" value="ECO:0007669"/>
    <property type="project" value="UniProtKB-EC"/>
</dbReference>